<dbReference type="EC" id="3.1.-.-" evidence="6 7"/>
<dbReference type="AlphaFoldDB" id="A0A248TLY3"/>
<dbReference type="FunFam" id="3.30.420.10:FF:000045">
    <property type="entry name" value="3'-5' exonuclease DinG"/>
    <property type="match status" value="1"/>
</dbReference>
<keyword evidence="1 6" id="KW-0540">Nuclease</keyword>
<feature type="short sequence motif" description="DEAH box" evidence="6">
    <location>
        <begin position="462"/>
        <end position="465"/>
    </location>
</feature>
<dbReference type="SUPFAM" id="SSF53098">
    <property type="entry name" value="Ribonuclease H-like"/>
    <property type="match status" value="1"/>
</dbReference>
<keyword evidence="9" id="KW-0347">Helicase</keyword>
<protein>
    <recommendedName>
        <fullName evidence="6 7">3'-5' exonuclease DinG</fullName>
        <ecNumber evidence="6 7">3.1.-.-</ecNumber>
    </recommendedName>
</protein>
<dbReference type="GO" id="GO:0005524">
    <property type="term" value="F:ATP binding"/>
    <property type="evidence" value="ECO:0007669"/>
    <property type="project" value="UniProtKB-UniRule"/>
</dbReference>
<feature type="binding site" evidence="6">
    <location>
        <begin position="284"/>
        <end position="291"/>
    </location>
    <ligand>
        <name>ATP</name>
        <dbReference type="ChEBI" id="CHEBI:30616"/>
    </ligand>
</feature>
<dbReference type="FunFam" id="3.40.50.300:FF:000437">
    <property type="entry name" value="ATP-dependent DNA helicase DinG"/>
    <property type="match status" value="1"/>
</dbReference>
<dbReference type="SUPFAM" id="SSF52540">
    <property type="entry name" value="P-loop containing nucleoside triphosphate hydrolases"/>
    <property type="match status" value="1"/>
</dbReference>
<evidence type="ECO:0000313" key="10">
    <source>
        <dbReference type="Proteomes" id="UP000215137"/>
    </source>
</evidence>
<feature type="domain" description="Helicase ATP-binding" evidence="8">
    <location>
        <begin position="249"/>
        <end position="510"/>
    </location>
</feature>
<evidence type="ECO:0000256" key="6">
    <source>
        <dbReference type="HAMAP-Rule" id="MF_02206"/>
    </source>
</evidence>
<dbReference type="InterPro" id="IPR013520">
    <property type="entry name" value="Ribonucl_H"/>
</dbReference>
<dbReference type="SMART" id="SM00479">
    <property type="entry name" value="EXOIII"/>
    <property type="match status" value="1"/>
</dbReference>
<dbReference type="Pfam" id="PF00929">
    <property type="entry name" value="RNase_T"/>
    <property type="match status" value="1"/>
</dbReference>
<dbReference type="InterPro" id="IPR006555">
    <property type="entry name" value="ATP-dep_Helicase_C"/>
</dbReference>
<dbReference type="GO" id="GO:0003677">
    <property type="term" value="F:DNA binding"/>
    <property type="evidence" value="ECO:0007669"/>
    <property type="project" value="InterPro"/>
</dbReference>
<dbReference type="InterPro" id="IPR006054">
    <property type="entry name" value="DnaQ"/>
</dbReference>
<dbReference type="Pfam" id="PF13307">
    <property type="entry name" value="Helicase_C_2"/>
    <property type="match status" value="1"/>
</dbReference>
<comment type="similarity">
    <text evidence="6 7">Belongs to the helicase family. DinG subfamily. Type 2 sub-subfamily.</text>
</comment>
<evidence type="ECO:0000313" key="9">
    <source>
        <dbReference type="EMBL" id="ASV69224.1"/>
    </source>
</evidence>
<dbReference type="NCBIfam" id="TIGR01407">
    <property type="entry name" value="dinG_rel"/>
    <property type="match status" value="1"/>
</dbReference>
<dbReference type="HAMAP" id="MF_02206">
    <property type="entry name" value="DinG_exonucl"/>
    <property type="match status" value="1"/>
</dbReference>
<dbReference type="PANTHER" id="PTHR11472:SF34">
    <property type="entry name" value="REGULATOR OF TELOMERE ELONGATION HELICASE 1"/>
    <property type="match status" value="1"/>
</dbReference>
<evidence type="ECO:0000256" key="4">
    <source>
        <dbReference type="ARBA" id="ARBA00022839"/>
    </source>
</evidence>
<reference evidence="9 10" key="1">
    <citation type="submission" date="2017-08" db="EMBL/GenBank/DDBJ databases">
        <title>Complete Genome Sequence of Bacillus kochii Oregon-R-modENCODE STRAIN BDGP4, isolated from Drosophila melanogaster gut.</title>
        <authorList>
            <person name="Wan K.H."/>
            <person name="Yu C."/>
            <person name="Park S."/>
            <person name="Hammonds A.S."/>
            <person name="Booth B.W."/>
            <person name="Celniker S.E."/>
        </authorList>
    </citation>
    <scope>NUCLEOTIDE SEQUENCE [LARGE SCALE GENOMIC DNA]</scope>
    <source>
        <strain evidence="9 10">BDGP4</strain>
    </source>
</reference>
<evidence type="ECO:0000256" key="1">
    <source>
        <dbReference type="ARBA" id="ARBA00022722"/>
    </source>
</evidence>
<name>A0A248TLY3_9BACI</name>
<dbReference type="CDD" id="cd06127">
    <property type="entry name" value="DEDDh"/>
    <property type="match status" value="1"/>
</dbReference>
<evidence type="ECO:0000259" key="8">
    <source>
        <dbReference type="PROSITE" id="PS51193"/>
    </source>
</evidence>
<evidence type="ECO:0000256" key="7">
    <source>
        <dbReference type="RuleBase" id="RU364106"/>
    </source>
</evidence>
<dbReference type="GO" id="GO:0003887">
    <property type="term" value="F:DNA-directed DNA polymerase activity"/>
    <property type="evidence" value="ECO:0007669"/>
    <property type="project" value="InterPro"/>
</dbReference>
<sequence>MSNKYVVVDLETTGNSPKKGDQIIQLAAVVIENGQITEQYASLVQPSHSIPPFIEELTGLTDEMVATAPKFSEIAKKVEQMLEGAYFVAHNVLFDLSFLQEEFKMAGLAGFYGPIIDTVELARIFLPSEDSYKLSDLSLNLGLSHVRPHQADSDAYVTAELLLILEQKMKSLPLLTLKQLKDISFGLKSDLDLYLDDWIQWKEESHQSLPSNLEIDHGIALRKSQNKQEGKLNKSGILYPYTKEEKEAYLQKVFKPFESREGQYQMMDAVYKAFISEQHSLIEAGTGVGKSLAYLLPSIIFSLQENERIVISTFTTQLQDQLLQKDLPLLTQMIPMPIKASILKGRNHYISLAKFIHTLRSHDDNYDTCLTKMQILVWLTETTTGDVDELNLSSGGQLYWNQIKNNRMLFINDKDFREKDFYNRAKKQAESAQLIITNHSMLLSDTISDYDILPSYQYAIIDEAHHFVKAASPYFGRMLDFMTVRLTINKLGLFEQKEWIFQLEQLLEEVGVSNEVIHSFEVNEMMESLHTEMDEFFYLISKLVQKSSPKKSKLVRVKMNVQNLIAKYGRQMDIQVERFSSILKEVIQMLTARLHAIQNGPSPIAEKSQPLLEDVASAVRELEGYVNSLDFFFKNSQDSPLASWVEVDLRAIQNVTSIYAEPLDVSERLSQSFFTKKKSVVLASATMTVNQSFQYMEKELGLEGLPCTSQQIPSPFQYERQVKMIIPKDLPDIKAVKMEEYIASIAEQIISVAEVTKGRMLILFTSFEMLKETYQLIKESDFLSEYAIFAQGISGGSRSRLTRNFQKFDKAILLGASSFWEGVDIPGEDLSCLIIVRLPFAPPDDPVASAKAAKMKRDGGNPFKELAIPEAVIRFKQGFGRLIRSNTDRGVVIVFDRRIKTASYGKAFLQSIPSVEAKECDLNETIHIIEEWL</sequence>
<dbReference type="InterPro" id="IPR027417">
    <property type="entry name" value="P-loop_NTPase"/>
</dbReference>
<dbReference type="RefSeq" id="WP_095372788.1">
    <property type="nucleotide sequence ID" value="NZ_CP022983.1"/>
</dbReference>
<dbReference type="GO" id="GO:0008408">
    <property type="term" value="F:3'-5' exonuclease activity"/>
    <property type="evidence" value="ECO:0007669"/>
    <property type="project" value="UniProtKB-UniRule"/>
</dbReference>
<dbReference type="InterPro" id="IPR036397">
    <property type="entry name" value="RNaseH_sf"/>
</dbReference>
<dbReference type="Gene3D" id="3.40.50.300">
    <property type="entry name" value="P-loop containing nucleotide triphosphate hydrolases"/>
    <property type="match status" value="2"/>
</dbReference>
<dbReference type="GO" id="GO:0003678">
    <property type="term" value="F:DNA helicase activity"/>
    <property type="evidence" value="ECO:0007669"/>
    <property type="project" value="TreeGrafter"/>
</dbReference>
<dbReference type="InterPro" id="IPR014013">
    <property type="entry name" value="Helic_SF1/SF2_ATP-bd_DinG/Rad3"/>
</dbReference>
<gene>
    <name evidence="6 7" type="primary">dinG</name>
    <name evidence="9" type="ORF">CKF48_19075</name>
</gene>
<keyword evidence="5 6" id="KW-0067">ATP-binding</keyword>
<dbReference type="Gene3D" id="3.30.420.10">
    <property type="entry name" value="Ribonuclease H-like superfamily/Ribonuclease H"/>
    <property type="match status" value="1"/>
</dbReference>
<organism evidence="9 10">
    <name type="scientific">Cytobacillus kochii</name>
    <dbReference type="NCBI Taxonomy" id="859143"/>
    <lineage>
        <taxon>Bacteria</taxon>
        <taxon>Bacillati</taxon>
        <taxon>Bacillota</taxon>
        <taxon>Bacilli</taxon>
        <taxon>Bacillales</taxon>
        <taxon>Bacillaceae</taxon>
        <taxon>Cytobacillus</taxon>
    </lineage>
</organism>
<comment type="function">
    <text evidence="6 7">3'-5' exonuclease.</text>
</comment>
<proteinExistence type="inferred from homology"/>
<dbReference type="GO" id="GO:0016818">
    <property type="term" value="F:hydrolase activity, acting on acid anhydrides, in phosphorus-containing anhydrides"/>
    <property type="evidence" value="ECO:0007669"/>
    <property type="project" value="InterPro"/>
</dbReference>
<evidence type="ECO:0000256" key="2">
    <source>
        <dbReference type="ARBA" id="ARBA00022741"/>
    </source>
</evidence>
<keyword evidence="3 6" id="KW-0378">Hydrolase</keyword>
<dbReference type="InterPro" id="IPR006310">
    <property type="entry name" value="DinG"/>
</dbReference>
<dbReference type="PROSITE" id="PS51193">
    <property type="entry name" value="HELICASE_ATP_BIND_2"/>
    <property type="match status" value="1"/>
</dbReference>
<accession>A0A248TLY3</accession>
<dbReference type="InterPro" id="IPR045028">
    <property type="entry name" value="DinG/Rad3-like"/>
</dbReference>
<keyword evidence="2 6" id="KW-0547">Nucleotide-binding</keyword>
<dbReference type="SMART" id="SM00491">
    <property type="entry name" value="HELICc2"/>
    <property type="match status" value="1"/>
</dbReference>
<evidence type="ECO:0000256" key="5">
    <source>
        <dbReference type="ARBA" id="ARBA00022840"/>
    </source>
</evidence>
<dbReference type="Proteomes" id="UP000215137">
    <property type="component" value="Chromosome"/>
</dbReference>
<dbReference type="NCBIfam" id="TIGR00573">
    <property type="entry name" value="dnaq"/>
    <property type="match status" value="1"/>
</dbReference>
<keyword evidence="10" id="KW-1185">Reference proteome</keyword>
<keyword evidence="4 6" id="KW-0269">Exonuclease</keyword>
<dbReference type="OrthoDB" id="9803913at2"/>
<dbReference type="InterPro" id="IPR012337">
    <property type="entry name" value="RNaseH-like_sf"/>
</dbReference>
<dbReference type="KEGG" id="bko:CKF48_19075"/>
<evidence type="ECO:0000256" key="3">
    <source>
        <dbReference type="ARBA" id="ARBA00022801"/>
    </source>
</evidence>
<dbReference type="GO" id="GO:0006260">
    <property type="term" value="P:DNA replication"/>
    <property type="evidence" value="ECO:0007669"/>
    <property type="project" value="InterPro"/>
</dbReference>
<dbReference type="NCBIfam" id="NF005981">
    <property type="entry name" value="PRK08074.1"/>
    <property type="match status" value="1"/>
</dbReference>
<dbReference type="PANTHER" id="PTHR11472">
    <property type="entry name" value="DNA REPAIR DEAD HELICASE RAD3/XP-D SUBFAMILY MEMBER"/>
    <property type="match status" value="1"/>
</dbReference>
<dbReference type="EMBL" id="CP022983">
    <property type="protein sequence ID" value="ASV69224.1"/>
    <property type="molecule type" value="Genomic_DNA"/>
</dbReference>